<proteinExistence type="predicted"/>
<organism evidence="1 2">
    <name type="scientific">Clunio marinus</name>
    <dbReference type="NCBI Taxonomy" id="568069"/>
    <lineage>
        <taxon>Eukaryota</taxon>
        <taxon>Metazoa</taxon>
        <taxon>Ecdysozoa</taxon>
        <taxon>Arthropoda</taxon>
        <taxon>Hexapoda</taxon>
        <taxon>Insecta</taxon>
        <taxon>Pterygota</taxon>
        <taxon>Neoptera</taxon>
        <taxon>Endopterygota</taxon>
        <taxon>Diptera</taxon>
        <taxon>Nematocera</taxon>
        <taxon>Chironomoidea</taxon>
        <taxon>Chironomidae</taxon>
        <taxon>Clunio</taxon>
    </lineage>
</organism>
<dbReference type="Proteomes" id="UP000183832">
    <property type="component" value="Unassembled WGS sequence"/>
</dbReference>
<evidence type="ECO:0000313" key="1">
    <source>
        <dbReference type="EMBL" id="CRK87841.1"/>
    </source>
</evidence>
<reference evidence="1 2" key="1">
    <citation type="submission" date="2015-04" db="EMBL/GenBank/DDBJ databases">
        <authorList>
            <person name="Syromyatnikov M.Y."/>
            <person name="Popov V.N."/>
        </authorList>
    </citation>
    <scope>NUCLEOTIDE SEQUENCE [LARGE SCALE GENOMIC DNA]</scope>
</reference>
<sequence>MIRKCGNLVSVIFQLNEAVTIDFVASKAVNAEDSLNIYLESCNKDFNTDFLLKMLTVDD</sequence>
<dbReference type="AlphaFoldDB" id="A0A1J1HNN5"/>
<accession>A0A1J1HNN5</accession>
<dbReference type="EMBL" id="CVRI01000006">
    <property type="protein sequence ID" value="CRK87841.1"/>
    <property type="molecule type" value="Genomic_DNA"/>
</dbReference>
<name>A0A1J1HNN5_9DIPT</name>
<dbReference type="OrthoDB" id="5976022at2759"/>
<keyword evidence="2" id="KW-1185">Reference proteome</keyword>
<evidence type="ECO:0000313" key="2">
    <source>
        <dbReference type="Proteomes" id="UP000183832"/>
    </source>
</evidence>
<protein>
    <submittedName>
        <fullName evidence="1">CLUMA_CG001628, isoform B</fullName>
    </submittedName>
</protein>
<gene>
    <name evidence="1" type="ORF">CLUMA_CG001628</name>
</gene>